<name>A0A1M6BNZ3_9FLAO</name>
<dbReference type="OrthoDB" id="1186121at2"/>
<keyword evidence="1" id="KW-0732">Signal</keyword>
<protein>
    <recommendedName>
        <fullName evidence="2">DUF8213 domain-containing protein</fullName>
    </recommendedName>
</protein>
<feature type="domain" description="DUF8213" evidence="2">
    <location>
        <begin position="167"/>
        <end position="265"/>
    </location>
</feature>
<dbReference type="Proteomes" id="UP000184432">
    <property type="component" value="Unassembled WGS sequence"/>
</dbReference>
<dbReference type="AlphaFoldDB" id="A0A1M6BNZ3"/>
<keyword evidence="4" id="KW-1185">Reference proteome</keyword>
<dbReference type="InterPro" id="IPR058526">
    <property type="entry name" value="DUF8213"/>
</dbReference>
<sequence length="266" mass="29696">MKNKLKCSALVLLIAICFQCTQEETTPQAQEIGLEAQDENHFKGIVTVDNVAVKYAVTATADLIFDVRIAIDNKSINAIVNYNDESIAIDGHNHVFKESQKEALLKMGSLIADYILSNKEGNISMTEYTLLTLIEYWGKSPIDYVYTKRNVVTEVNTTNLKSRNEGITCIRRNTYVNAEYDDARGNQRDRVRVGSKPRTNYGCMGRCGADCGRWWIPSAWTKDCMDHDQCSNVNNASGGASDRNCGDEFNEAADDYVFGVIRGCRG</sequence>
<proteinExistence type="predicted"/>
<accession>A0A1M6BNZ3</accession>
<dbReference type="Pfam" id="PF26641">
    <property type="entry name" value="DUF8213"/>
    <property type="match status" value="1"/>
</dbReference>
<evidence type="ECO:0000256" key="1">
    <source>
        <dbReference type="SAM" id="SignalP"/>
    </source>
</evidence>
<gene>
    <name evidence="3" type="ORF">SAMN04488508_101931</name>
</gene>
<dbReference type="RefSeq" id="WP_073314339.1">
    <property type="nucleotide sequence ID" value="NZ_FQYP01000001.1"/>
</dbReference>
<reference evidence="4" key="1">
    <citation type="submission" date="2016-11" db="EMBL/GenBank/DDBJ databases">
        <authorList>
            <person name="Varghese N."/>
            <person name="Submissions S."/>
        </authorList>
    </citation>
    <scope>NUCLEOTIDE SEQUENCE [LARGE SCALE GENOMIC DNA]</scope>
    <source>
        <strain evidence="4">DSM 22623</strain>
    </source>
</reference>
<evidence type="ECO:0000313" key="4">
    <source>
        <dbReference type="Proteomes" id="UP000184432"/>
    </source>
</evidence>
<organism evidence="3 4">
    <name type="scientific">Aquimarina spongiae</name>
    <dbReference type="NCBI Taxonomy" id="570521"/>
    <lineage>
        <taxon>Bacteria</taxon>
        <taxon>Pseudomonadati</taxon>
        <taxon>Bacteroidota</taxon>
        <taxon>Flavobacteriia</taxon>
        <taxon>Flavobacteriales</taxon>
        <taxon>Flavobacteriaceae</taxon>
        <taxon>Aquimarina</taxon>
    </lineage>
</organism>
<feature type="chain" id="PRO_5013110455" description="DUF8213 domain-containing protein" evidence="1">
    <location>
        <begin position="23"/>
        <end position="266"/>
    </location>
</feature>
<evidence type="ECO:0000313" key="3">
    <source>
        <dbReference type="EMBL" id="SHI50386.1"/>
    </source>
</evidence>
<feature type="signal peptide" evidence="1">
    <location>
        <begin position="1"/>
        <end position="22"/>
    </location>
</feature>
<dbReference type="STRING" id="570521.SAMN04488508_101931"/>
<dbReference type="EMBL" id="FQYP01000001">
    <property type="protein sequence ID" value="SHI50386.1"/>
    <property type="molecule type" value="Genomic_DNA"/>
</dbReference>
<evidence type="ECO:0000259" key="2">
    <source>
        <dbReference type="Pfam" id="PF26641"/>
    </source>
</evidence>